<dbReference type="InterPro" id="IPR046885">
    <property type="entry name" value="MnmA-like_C"/>
</dbReference>
<feature type="active site" description="Nucleophile" evidence="9">
    <location>
        <position position="124"/>
    </location>
</feature>
<dbReference type="NCBIfam" id="TIGR00420">
    <property type="entry name" value="trmU"/>
    <property type="match status" value="1"/>
</dbReference>
<evidence type="ECO:0000259" key="11">
    <source>
        <dbReference type="Pfam" id="PF20259"/>
    </source>
</evidence>
<dbReference type="EC" id="2.8.1.13" evidence="9"/>
<keyword evidence="6 9" id="KW-0694">RNA-binding</keyword>
<feature type="domain" description="tRNA-specific 2-thiouridylase MnmA-like C-terminal" evidence="10">
    <location>
        <begin position="312"/>
        <end position="394"/>
    </location>
</feature>
<feature type="site" description="Interaction with tRNA" evidence="9">
    <location>
        <position position="378"/>
    </location>
</feature>
<evidence type="ECO:0000256" key="5">
    <source>
        <dbReference type="ARBA" id="ARBA00022840"/>
    </source>
</evidence>
<feature type="site" description="Interaction with tRNA" evidence="9">
    <location>
        <position position="149"/>
    </location>
</feature>
<dbReference type="Pfam" id="PF03054">
    <property type="entry name" value="tRNA_Me_trans"/>
    <property type="match status" value="1"/>
</dbReference>
<comment type="caution">
    <text evidence="9">Lacks conserved residue(s) required for the propagation of feature annotation.</text>
</comment>
<protein>
    <recommendedName>
        <fullName evidence="9">tRNA-specific 2-thiouridylase MnmA</fullName>
        <ecNumber evidence="9">2.8.1.13</ecNumber>
    </recommendedName>
</protein>
<dbReference type="PANTHER" id="PTHR11933">
    <property type="entry name" value="TRNA 5-METHYLAMINOMETHYL-2-THIOURIDYLATE -METHYLTRANSFERASE"/>
    <property type="match status" value="1"/>
</dbReference>
<dbReference type="PANTHER" id="PTHR11933:SF5">
    <property type="entry name" value="MITOCHONDRIAL TRNA-SPECIFIC 2-THIOURIDYLASE 1"/>
    <property type="match status" value="1"/>
</dbReference>
<dbReference type="InterPro" id="IPR023382">
    <property type="entry name" value="MnmA-like_central_sf"/>
</dbReference>
<evidence type="ECO:0000256" key="2">
    <source>
        <dbReference type="ARBA" id="ARBA00022679"/>
    </source>
</evidence>
<evidence type="ECO:0000256" key="8">
    <source>
        <dbReference type="ARBA" id="ARBA00051542"/>
    </source>
</evidence>
<dbReference type="GeneID" id="33061090"/>
<feature type="active site" description="Cysteine persulfide intermediate" evidence="9">
    <location>
        <position position="226"/>
    </location>
</feature>
<sequence length="403" mass="44670">MSAITSHPDFVIAHRPLTLADIDSPSTKHVIVGMSGGVDSSVSAVLLQQAGFKVEGLFMKNWEEDDGTEYCTAMDDLADAQAVCDKIGIKLHTANFAMEYWDRVFEHFLAEYKAGRTPNPDILCNKEIKFKAFLDYALTLGADYIATGHYTRRSINYTNANGETVAQLLRGLDNNKDQSYFLHAVGGDKIAKTLFPVGELEKPVVRQIAEEHDLITAKKKDSTGICFIGERRFKDFLQQYLPAQKGEILTDDNKTIGTHDGLMYYTLGQRGGIGIGGVKDRPEEPWFVLAKDLDKNRLIVGQGHEHPMLMSNELTAYKLDWIDGLPPTDVFSNTGLRCMAKSRYRQPDQACYVFTTNADGSEVRVVFDEPQRAVTPGQSAVFYIDEVCLGGGVIESIDAPCGF</sequence>
<dbReference type="InterPro" id="IPR046884">
    <property type="entry name" value="MnmA-like_central"/>
</dbReference>
<dbReference type="SUPFAM" id="SSF52402">
    <property type="entry name" value="Adenine nucleotide alpha hydrolases-like"/>
    <property type="match status" value="1"/>
</dbReference>
<dbReference type="Pfam" id="PF20258">
    <property type="entry name" value="tRNA_Me_trans_C"/>
    <property type="match status" value="1"/>
</dbReference>
<dbReference type="Proteomes" id="UP000076104">
    <property type="component" value="Chromosome"/>
</dbReference>
<gene>
    <name evidence="9" type="primary">mnmA</name>
    <name evidence="12" type="ORF">A3K91_1108</name>
</gene>
<feature type="domain" description="tRNA-specific 2-thiouridylase MnmA-like central" evidence="11">
    <location>
        <begin position="234"/>
        <end position="302"/>
    </location>
</feature>
<dbReference type="InterPro" id="IPR014729">
    <property type="entry name" value="Rossmann-like_a/b/a_fold"/>
</dbReference>
<keyword evidence="2 9" id="KW-0808">Transferase</keyword>
<evidence type="ECO:0000256" key="3">
    <source>
        <dbReference type="ARBA" id="ARBA00022694"/>
    </source>
</evidence>
<reference evidence="12 13" key="1">
    <citation type="submission" date="2016-03" db="EMBL/GenBank/DDBJ databases">
        <title>Genome sequencing of Psychrobacter alimentarius PAMC 27889.</title>
        <authorList>
            <person name="Lee J."/>
            <person name="Kim O.-S."/>
        </authorList>
    </citation>
    <scope>NUCLEOTIDE SEQUENCE [LARGE SCALE GENOMIC DNA]</scope>
    <source>
        <strain evidence="12 13">PAMC 27889</strain>
    </source>
</reference>
<comment type="function">
    <text evidence="9">Catalyzes the 2-thiolation of uridine at the wobble position (U34) of tRNA, leading to the formation of s(2)U34.</text>
</comment>
<dbReference type="CDD" id="cd01998">
    <property type="entry name" value="MnmA_TRMU-like"/>
    <property type="match status" value="1"/>
</dbReference>
<evidence type="ECO:0000259" key="10">
    <source>
        <dbReference type="Pfam" id="PF20258"/>
    </source>
</evidence>
<name>A0ABM5ZXK2_9GAMM</name>
<feature type="binding site" evidence="9">
    <location>
        <position position="59"/>
    </location>
    <ligand>
        <name>ATP</name>
        <dbReference type="ChEBI" id="CHEBI:30616"/>
    </ligand>
</feature>
<feature type="region of interest" description="Interaction with tRNA" evidence="9">
    <location>
        <begin position="343"/>
        <end position="344"/>
    </location>
</feature>
<comment type="subcellular location">
    <subcellularLocation>
        <location evidence="9">Cytoplasm</location>
    </subcellularLocation>
</comment>
<keyword evidence="3 9" id="KW-0819">tRNA processing</keyword>
<dbReference type="Pfam" id="PF20259">
    <property type="entry name" value="tRNA_Me_trans_M"/>
    <property type="match status" value="1"/>
</dbReference>
<evidence type="ECO:0000313" key="13">
    <source>
        <dbReference type="Proteomes" id="UP000076104"/>
    </source>
</evidence>
<dbReference type="Gene3D" id="3.40.50.620">
    <property type="entry name" value="HUPs"/>
    <property type="match status" value="1"/>
</dbReference>
<feature type="binding site" evidence="9">
    <location>
        <begin position="33"/>
        <end position="40"/>
    </location>
    <ligand>
        <name>ATP</name>
        <dbReference type="ChEBI" id="CHEBI:30616"/>
    </ligand>
</feature>
<dbReference type="NCBIfam" id="NF001138">
    <property type="entry name" value="PRK00143.1"/>
    <property type="match status" value="1"/>
</dbReference>
<evidence type="ECO:0000256" key="9">
    <source>
        <dbReference type="HAMAP-Rule" id="MF_00144"/>
    </source>
</evidence>
<evidence type="ECO:0000256" key="6">
    <source>
        <dbReference type="ARBA" id="ARBA00022884"/>
    </source>
</evidence>
<dbReference type="HAMAP" id="MF_00144">
    <property type="entry name" value="tRNA_thiouridyl_MnmA"/>
    <property type="match status" value="1"/>
</dbReference>
<comment type="catalytic activity">
    <reaction evidence="8 9">
        <text>S-sulfanyl-L-cysteinyl-[protein] + uridine(34) in tRNA + AH2 + ATP = 2-thiouridine(34) in tRNA + L-cysteinyl-[protein] + A + AMP + diphosphate + H(+)</text>
        <dbReference type="Rhea" id="RHEA:47032"/>
        <dbReference type="Rhea" id="RHEA-COMP:10131"/>
        <dbReference type="Rhea" id="RHEA-COMP:11726"/>
        <dbReference type="Rhea" id="RHEA-COMP:11727"/>
        <dbReference type="Rhea" id="RHEA-COMP:11728"/>
        <dbReference type="ChEBI" id="CHEBI:13193"/>
        <dbReference type="ChEBI" id="CHEBI:15378"/>
        <dbReference type="ChEBI" id="CHEBI:17499"/>
        <dbReference type="ChEBI" id="CHEBI:29950"/>
        <dbReference type="ChEBI" id="CHEBI:30616"/>
        <dbReference type="ChEBI" id="CHEBI:33019"/>
        <dbReference type="ChEBI" id="CHEBI:61963"/>
        <dbReference type="ChEBI" id="CHEBI:65315"/>
        <dbReference type="ChEBI" id="CHEBI:87170"/>
        <dbReference type="ChEBI" id="CHEBI:456215"/>
        <dbReference type="EC" id="2.8.1.13"/>
    </reaction>
</comment>
<proteinExistence type="inferred from homology"/>
<dbReference type="Gene3D" id="2.40.30.10">
    <property type="entry name" value="Translation factors"/>
    <property type="match status" value="1"/>
</dbReference>
<dbReference type="RefSeq" id="WP_062844374.1">
    <property type="nucleotide sequence ID" value="NZ_CP014945.1"/>
</dbReference>
<dbReference type="EMBL" id="CP014945">
    <property type="protein sequence ID" value="AMT96715.1"/>
    <property type="molecule type" value="Genomic_DNA"/>
</dbReference>
<feature type="region of interest" description="Interaction with target base in tRNA" evidence="9">
    <location>
        <begin position="119"/>
        <end position="121"/>
    </location>
</feature>
<evidence type="ECO:0000313" key="12">
    <source>
        <dbReference type="EMBL" id="AMT96715.1"/>
    </source>
</evidence>
<keyword evidence="5 9" id="KW-0067">ATP-binding</keyword>
<feature type="region of interest" description="Interaction with tRNA" evidence="9">
    <location>
        <begin position="176"/>
        <end position="178"/>
    </location>
</feature>
<dbReference type="Gene3D" id="2.30.30.280">
    <property type="entry name" value="Adenine nucleotide alpha hydrolases-like domains"/>
    <property type="match status" value="1"/>
</dbReference>
<keyword evidence="13" id="KW-1185">Reference proteome</keyword>
<organism evidence="12 13">
    <name type="scientific">Psychrobacter alimentarius</name>
    <dbReference type="NCBI Taxonomy" id="261164"/>
    <lineage>
        <taxon>Bacteria</taxon>
        <taxon>Pseudomonadati</taxon>
        <taxon>Pseudomonadota</taxon>
        <taxon>Gammaproteobacteria</taxon>
        <taxon>Moraxellales</taxon>
        <taxon>Moraxellaceae</taxon>
        <taxon>Psychrobacter</taxon>
    </lineage>
</organism>
<keyword evidence="7" id="KW-1015">Disulfide bond</keyword>
<accession>A0ABM5ZXK2</accession>
<keyword evidence="4 9" id="KW-0547">Nucleotide-binding</keyword>
<evidence type="ECO:0000256" key="7">
    <source>
        <dbReference type="ARBA" id="ARBA00023157"/>
    </source>
</evidence>
<comment type="similarity">
    <text evidence="9">Belongs to the MnmA/TRMU family.</text>
</comment>
<keyword evidence="1 9" id="KW-0820">tRNA-binding</keyword>
<dbReference type="InterPro" id="IPR004506">
    <property type="entry name" value="MnmA-like"/>
</dbReference>
<feature type="binding site" evidence="9">
    <location>
        <position position="148"/>
    </location>
    <ligand>
        <name>ATP</name>
        <dbReference type="ChEBI" id="CHEBI:30616"/>
    </ligand>
</feature>
<evidence type="ECO:0000256" key="4">
    <source>
        <dbReference type="ARBA" id="ARBA00022741"/>
    </source>
</evidence>
<evidence type="ECO:0000256" key="1">
    <source>
        <dbReference type="ARBA" id="ARBA00022555"/>
    </source>
</evidence>
<keyword evidence="9" id="KW-0963">Cytoplasm</keyword>